<proteinExistence type="predicted"/>
<dbReference type="InterPro" id="IPR046335">
    <property type="entry name" value="LacI/GalR-like_sensor"/>
</dbReference>
<protein>
    <submittedName>
        <fullName evidence="6">LacI family transcriptional regulator</fullName>
    </submittedName>
</protein>
<dbReference type="SUPFAM" id="SSF53822">
    <property type="entry name" value="Periplasmic binding protein-like I"/>
    <property type="match status" value="1"/>
</dbReference>
<keyword evidence="4" id="KW-0804">Transcription</keyword>
<evidence type="ECO:0000256" key="3">
    <source>
        <dbReference type="ARBA" id="ARBA00023125"/>
    </source>
</evidence>
<dbReference type="InterPro" id="IPR028082">
    <property type="entry name" value="Peripla_BP_I"/>
</dbReference>
<evidence type="ECO:0000313" key="6">
    <source>
        <dbReference type="EMBL" id="QJD86306.1"/>
    </source>
</evidence>
<dbReference type="CDD" id="cd01392">
    <property type="entry name" value="HTH_LacI"/>
    <property type="match status" value="1"/>
</dbReference>
<dbReference type="InterPro" id="IPR010982">
    <property type="entry name" value="Lambda_DNA-bd_dom_sf"/>
</dbReference>
<feature type="domain" description="HTH lacI-type" evidence="5">
    <location>
        <begin position="5"/>
        <end position="59"/>
    </location>
</feature>
<gene>
    <name evidence="6" type="ORF">HH215_26165</name>
</gene>
<evidence type="ECO:0000256" key="2">
    <source>
        <dbReference type="ARBA" id="ARBA00023015"/>
    </source>
</evidence>
<dbReference type="Pfam" id="PF13377">
    <property type="entry name" value="Peripla_BP_3"/>
    <property type="match status" value="1"/>
</dbReference>
<evidence type="ECO:0000313" key="7">
    <source>
        <dbReference type="Proteomes" id="UP000502248"/>
    </source>
</evidence>
<accession>A0A7Z2VN03</accession>
<name>A0A7Z2VN03_9BACL</name>
<keyword evidence="7" id="KW-1185">Reference proteome</keyword>
<dbReference type="PANTHER" id="PTHR30146">
    <property type="entry name" value="LACI-RELATED TRANSCRIPTIONAL REPRESSOR"/>
    <property type="match status" value="1"/>
</dbReference>
<dbReference type="GO" id="GO:0003700">
    <property type="term" value="F:DNA-binding transcription factor activity"/>
    <property type="evidence" value="ECO:0007669"/>
    <property type="project" value="TreeGrafter"/>
</dbReference>
<dbReference type="EMBL" id="CP051680">
    <property type="protein sequence ID" value="QJD86306.1"/>
    <property type="molecule type" value="Genomic_DNA"/>
</dbReference>
<dbReference type="InterPro" id="IPR000843">
    <property type="entry name" value="HTH_LacI"/>
</dbReference>
<keyword evidence="1" id="KW-0678">Repressor</keyword>
<dbReference type="KEGG" id="cheb:HH215_26165"/>
<dbReference type="Gene3D" id="3.40.50.2300">
    <property type="match status" value="2"/>
</dbReference>
<dbReference type="AlphaFoldDB" id="A0A7Z2VN03"/>
<evidence type="ECO:0000259" key="5">
    <source>
        <dbReference type="PROSITE" id="PS50932"/>
    </source>
</evidence>
<dbReference type="SUPFAM" id="SSF47413">
    <property type="entry name" value="lambda repressor-like DNA-binding domains"/>
    <property type="match status" value="1"/>
</dbReference>
<dbReference type="Proteomes" id="UP000502248">
    <property type="component" value="Chromosome"/>
</dbReference>
<reference evidence="6 7" key="1">
    <citation type="submission" date="2020-04" db="EMBL/GenBank/DDBJ databases">
        <title>Genome sequencing of novel species.</title>
        <authorList>
            <person name="Heo J."/>
            <person name="Kim S.-J."/>
            <person name="Kim J.-S."/>
            <person name="Hong S.-B."/>
            <person name="Kwon S.-W."/>
        </authorList>
    </citation>
    <scope>NUCLEOTIDE SEQUENCE [LARGE SCALE GENOMIC DNA]</scope>
    <source>
        <strain evidence="6 7">MFER-1</strain>
    </source>
</reference>
<evidence type="ECO:0000256" key="1">
    <source>
        <dbReference type="ARBA" id="ARBA00022491"/>
    </source>
</evidence>
<dbReference type="Gene3D" id="1.10.260.40">
    <property type="entry name" value="lambda repressor-like DNA-binding domains"/>
    <property type="match status" value="1"/>
</dbReference>
<dbReference type="PANTHER" id="PTHR30146:SF148">
    <property type="entry name" value="HTH-TYPE TRANSCRIPTIONAL REPRESSOR PURR-RELATED"/>
    <property type="match status" value="1"/>
</dbReference>
<dbReference type="RefSeq" id="WP_169282555.1">
    <property type="nucleotide sequence ID" value="NZ_CP051680.1"/>
</dbReference>
<dbReference type="CDD" id="cd19974">
    <property type="entry name" value="PBP1_LacI-like"/>
    <property type="match status" value="1"/>
</dbReference>
<keyword evidence="2" id="KW-0805">Transcription regulation</keyword>
<evidence type="ECO:0000256" key="4">
    <source>
        <dbReference type="ARBA" id="ARBA00023163"/>
    </source>
</evidence>
<sequence length="355" mass="39066">MTKKITTSDISDKLGLSRNTVSKALNDHPSITDATKRKVIEQALAMGYKKVKLPGASYPATSPAGQTKSIVYLTKGHLHVTSFWMHVMRGVEEIVSQHGYEMKLNFVKPEDIHSLTLPPITGPDIKGVIVAGSISKEYTEKLLELPLPTVCISINPDIPLSNLNADVVLMENEDSTYRITRQLVQSGHEDIGFIGDIGSCRSFMERWLGFQRAVLEAKLPAVPEHYLISETPDNFQSYEDISQALAALNALPTAFVCANDRIALHVIKYLNGIGKKVPEDIAISGFDQVDEAEFLGYTLTTVSNDDYQLGVRAAEQLLQRLDNPNRPHETVRLATEVIWGESTSSKSASTKSATI</sequence>
<organism evidence="6 7">
    <name type="scientific">Cohnella herbarum</name>
    <dbReference type="NCBI Taxonomy" id="2728023"/>
    <lineage>
        <taxon>Bacteria</taxon>
        <taxon>Bacillati</taxon>
        <taxon>Bacillota</taxon>
        <taxon>Bacilli</taxon>
        <taxon>Bacillales</taxon>
        <taxon>Paenibacillaceae</taxon>
        <taxon>Cohnella</taxon>
    </lineage>
</organism>
<dbReference type="PROSITE" id="PS50932">
    <property type="entry name" value="HTH_LACI_2"/>
    <property type="match status" value="1"/>
</dbReference>
<dbReference type="GO" id="GO:0000976">
    <property type="term" value="F:transcription cis-regulatory region binding"/>
    <property type="evidence" value="ECO:0007669"/>
    <property type="project" value="TreeGrafter"/>
</dbReference>
<keyword evidence="3" id="KW-0238">DNA-binding</keyword>